<sequence>MVISTLPLFSRSYTNHSMCAKELNKSPTL</sequence>
<protein>
    <submittedName>
        <fullName evidence="1">Uncharacterized protein</fullName>
    </submittedName>
</protein>
<dbReference type="AlphaFoldDB" id="A0A0E9TY84"/>
<evidence type="ECO:0000313" key="1">
    <source>
        <dbReference type="EMBL" id="JAH57880.1"/>
    </source>
</evidence>
<reference evidence="1" key="2">
    <citation type="journal article" date="2015" name="Fish Shellfish Immunol.">
        <title>Early steps in the European eel (Anguilla anguilla)-Vibrio vulnificus interaction in the gills: Role of the RtxA13 toxin.</title>
        <authorList>
            <person name="Callol A."/>
            <person name="Pajuelo D."/>
            <person name="Ebbesson L."/>
            <person name="Teles M."/>
            <person name="MacKenzie S."/>
            <person name="Amaro C."/>
        </authorList>
    </citation>
    <scope>NUCLEOTIDE SEQUENCE</scope>
</reference>
<reference evidence="1" key="1">
    <citation type="submission" date="2014-11" db="EMBL/GenBank/DDBJ databases">
        <authorList>
            <person name="Amaro Gonzalez C."/>
        </authorList>
    </citation>
    <scope>NUCLEOTIDE SEQUENCE</scope>
</reference>
<name>A0A0E9TY84_ANGAN</name>
<organism evidence="1">
    <name type="scientific">Anguilla anguilla</name>
    <name type="common">European freshwater eel</name>
    <name type="synonym">Muraena anguilla</name>
    <dbReference type="NCBI Taxonomy" id="7936"/>
    <lineage>
        <taxon>Eukaryota</taxon>
        <taxon>Metazoa</taxon>
        <taxon>Chordata</taxon>
        <taxon>Craniata</taxon>
        <taxon>Vertebrata</taxon>
        <taxon>Euteleostomi</taxon>
        <taxon>Actinopterygii</taxon>
        <taxon>Neopterygii</taxon>
        <taxon>Teleostei</taxon>
        <taxon>Anguilliformes</taxon>
        <taxon>Anguillidae</taxon>
        <taxon>Anguilla</taxon>
    </lineage>
</organism>
<proteinExistence type="predicted"/>
<dbReference type="EMBL" id="GBXM01050697">
    <property type="protein sequence ID" value="JAH57880.1"/>
    <property type="molecule type" value="Transcribed_RNA"/>
</dbReference>
<accession>A0A0E9TY84</accession>